<keyword evidence="4" id="KW-0288">FMN</keyword>
<dbReference type="EMBL" id="JBHUPC010000017">
    <property type="protein sequence ID" value="MFD2892607.1"/>
    <property type="molecule type" value="Genomic_DNA"/>
</dbReference>
<comment type="caution">
    <text evidence="7">The sequence shown here is derived from an EMBL/GenBank/DDBJ whole genome shotgun (WGS) entry which is preliminary data.</text>
</comment>
<evidence type="ECO:0000313" key="7">
    <source>
        <dbReference type="EMBL" id="MFD2892607.1"/>
    </source>
</evidence>
<evidence type="ECO:0000256" key="3">
    <source>
        <dbReference type="ARBA" id="ARBA00022630"/>
    </source>
</evidence>
<comment type="cofactor">
    <cofactor evidence="1">
        <name>FMN</name>
        <dbReference type="ChEBI" id="CHEBI:58210"/>
    </cofactor>
</comment>
<gene>
    <name evidence="7" type="ORF">ACFS5J_11355</name>
</gene>
<keyword evidence="3" id="KW-0285">Flavoprotein</keyword>
<evidence type="ECO:0000259" key="6">
    <source>
        <dbReference type="Pfam" id="PF00881"/>
    </source>
</evidence>
<dbReference type="PANTHER" id="PTHR43673:SF2">
    <property type="entry name" value="NITROREDUCTASE"/>
    <property type="match status" value="1"/>
</dbReference>
<organism evidence="7 8">
    <name type="scientific">Flavobacterium chuncheonense</name>
    <dbReference type="NCBI Taxonomy" id="2026653"/>
    <lineage>
        <taxon>Bacteria</taxon>
        <taxon>Pseudomonadati</taxon>
        <taxon>Bacteroidota</taxon>
        <taxon>Flavobacteriia</taxon>
        <taxon>Flavobacteriales</taxon>
        <taxon>Flavobacteriaceae</taxon>
        <taxon>Flavobacterium</taxon>
    </lineage>
</organism>
<accession>A0ABW5YNX2</accession>
<evidence type="ECO:0000256" key="2">
    <source>
        <dbReference type="ARBA" id="ARBA00007118"/>
    </source>
</evidence>
<reference evidence="8" key="1">
    <citation type="journal article" date="2019" name="Int. J. Syst. Evol. Microbiol.">
        <title>The Global Catalogue of Microorganisms (GCM) 10K type strain sequencing project: providing services to taxonomists for standard genome sequencing and annotation.</title>
        <authorList>
            <consortium name="The Broad Institute Genomics Platform"/>
            <consortium name="The Broad Institute Genome Sequencing Center for Infectious Disease"/>
            <person name="Wu L."/>
            <person name="Ma J."/>
        </authorList>
    </citation>
    <scope>NUCLEOTIDE SEQUENCE [LARGE SCALE GENOMIC DNA]</scope>
    <source>
        <strain evidence="8">KCTC 22671</strain>
    </source>
</reference>
<dbReference type="InterPro" id="IPR029479">
    <property type="entry name" value="Nitroreductase"/>
</dbReference>
<comment type="similarity">
    <text evidence="2">Belongs to the nitroreductase family.</text>
</comment>
<dbReference type="InterPro" id="IPR000415">
    <property type="entry name" value="Nitroreductase-like"/>
</dbReference>
<sequence length="217" mass="24696">MALLDDLKWRYATKKMNGQMVPQEKLDYILEAARLAPSSSGLQQYKILVTSDKALLEKIKGIAYHQNQITDCSHLLIWAAWDGYSEERVTNVFNNMMDARNLPHETMDAYKNSLLSLYAPLGQEWQAHHAAKQSYISFAMAIAAAAEQKVDATPIEGFIPEKLDELLNLKGTGFRSTVILPIGYREEENDWLVNMKKFRLPKEEFITEITINDAADI</sequence>
<feature type="domain" description="Nitroreductase" evidence="6">
    <location>
        <begin position="7"/>
        <end position="184"/>
    </location>
</feature>
<keyword evidence="8" id="KW-1185">Reference proteome</keyword>
<dbReference type="RefSeq" id="WP_379812304.1">
    <property type="nucleotide sequence ID" value="NZ_JBHUPC010000017.1"/>
</dbReference>
<evidence type="ECO:0000256" key="5">
    <source>
        <dbReference type="ARBA" id="ARBA00023002"/>
    </source>
</evidence>
<keyword evidence="5" id="KW-0560">Oxidoreductase</keyword>
<dbReference type="PANTHER" id="PTHR43673">
    <property type="entry name" value="NAD(P)H NITROREDUCTASE YDGI-RELATED"/>
    <property type="match status" value="1"/>
</dbReference>
<name>A0ABW5YNX2_9FLAO</name>
<evidence type="ECO:0000313" key="8">
    <source>
        <dbReference type="Proteomes" id="UP001597534"/>
    </source>
</evidence>
<evidence type="ECO:0000256" key="4">
    <source>
        <dbReference type="ARBA" id="ARBA00022643"/>
    </source>
</evidence>
<dbReference type="Pfam" id="PF00881">
    <property type="entry name" value="Nitroreductase"/>
    <property type="match status" value="1"/>
</dbReference>
<protein>
    <submittedName>
        <fullName evidence="7">Nitroreductase family protein</fullName>
    </submittedName>
</protein>
<dbReference type="SUPFAM" id="SSF55469">
    <property type="entry name" value="FMN-dependent nitroreductase-like"/>
    <property type="match status" value="1"/>
</dbReference>
<dbReference type="Gene3D" id="3.40.109.10">
    <property type="entry name" value="NADH Oxidase"/>
    <property type="match status" value="1"/>
</dbReference>
<proteinExistence type="inferred from homology"/>
<evidence type="ECO:0000256" key="1">
    <source>
        <dbReference type="ARBA" id="ARBA00001917"/>
    </source>
</evidence>
<dbReference type="Proteomes" id="UP001597534">
    <property type="component" value="Unassembled WGS sequence"/>
</dbReference>